<dbReference type="Pfam" id="PF02826">
    <property type="entry name" value="2-Hacid_dh_C"/>
    <property type="match status" value="1"/>
</dbReference>
<organism evidence="5 6">
    <name type="scientific">Microbacterium invictum</name>
    <dbReference type="NCBI Taxonomy" id="515415"/>
    <lineage>
        <taxon>Bacteria</taxon>
        <taxon>Bacillati</taxon>
        <taxon>Actinomycetota</taxon>
        <taxon>Actinomycetes</taxon>
        <taxon>Micrococcales</taxon>
        <taxon>Microbacteriaceae</taxon>
        <taxon>Microbacterium</taxon>
    </lineage>
</organism>
<dbReference type="PANTHER" id="PTHR42789:SF1">
    <property type="entry name" value="D-ISOMER SPECIFIC 2-HYDROXYACID DEHYDROGENASE FAMILY PROTEIN (AFU_ORTHOLOGUE AFUA_6G10090)"/>
    <property type="match status" value="1"/>
</dbReference>
<dbReference type="PANTHER" id="PTHR42789">
    <property type="entry name" value="D-ISOMER SPECIFIC 2-HYDROXYACID DEHYDROGENASE FAMILY PROTEIN (AFU_ORTHOLOGUE AFUA_6G10090)"/>
    <property type="match status" value="1"/>
</dbReference>
<keyword evidence="2" id="KW-0560">Oxidoreductase</keyword>
<name>A0ABZ0VAN4_9MICO</name>
<proteinExistence type="inferred from homology"/>
<keyword evidence="6" id="KW-1185">Reference proteome</keyword>
<dbReference type="Gene3D" id="3.40.50.720">
    <property type="entry name" value="NAD(P)-binding Rossmann-like Domain"/>
    <property type="match status" value="2"/>
</dbReference>
<dbReference type="InterPro" id="IPR036291">
    <property type="entry name" value="NAD(P)-bd_dom_sf"/>
</dbReference>
<protein>
    <submittedName>
        <fullName evidence="5">Hydroxyacid dehydrogenase</fullName>
    </submittedName>
</protein>
<dbReference type="InterPro" id="IPR029753">
    <property type="entry name" value="D-isomer_DH_CS"/>
</dbReference>
<evidence type="ECO:0000256" key="1">
    <source>
        <dbReference type="ARBA" id="ARBA00005854"/>
    </source>
</evidence>
<dbReference type="EMBL" id="CP139779">
    <property type="protein sequence ID" value="WQB70692.1"/>
    <property type="molecule type" value="Genomic_DNA"/>
</dbReference>
<feature type="domain" description="D-isomer specific 2-hydroxyacid dehydrogenase NAD-binding" evidence="4">
    <location>
        <begin position="133"/>
        <end position="301"/>
    </location>
</feature>
<evidence type="ECO:0000256" key="3">
    <source>
        <dbReference type="ARBA" id="ARBA00023027"/>
    </source>
</evidence>
<reference evidence="5 6" key="1">
    <citation type="submission" date="2023-06" db="EMBL/GenBank/DDBJ databases">
        <title>Rock-solubilizing bacteria, Microbacterium invictum, promotes re-establishment of vegetation in rocky wasteland by accelerating rock bio-weathering and reshaping soil bacterial community.</title>
        <authorList>
            <person name="Liu C."/>
        </authorList>
    </citation>
    <scope>NUCLEOTIDE SEQUENCE [LARGE SCALE GENOMIC DNA]</scope>
    <source>
        <strain evidence="5 6">X-18</strain>
    </source>
</reference>
<dbReference type="PROSITE" id="PS00670">
    <property type="entry name" value="D_2_HYDROXYACID_DH_2"/>
    <property type="match status" value="1"/>
</dbReference>
<dbReference type="Proteomes" id="UP001324533">
    <property type="component" value="Chromosome"/>
</dbReference>
<dbReference type="RefSeq" id="WP_322410829.1">
    <property type="nucleotide sequence ID" value="NZ_CP139779.1"/>
</dbReference>
<dbReference type="InterPro" id="IPR050857">
    <property type="entry name" value="D-2-hydroxyacid_DH"/>
</dbReference>
<dbReference type="CDD" id="cd12167">
    <property type="entry name" value="2-Hacid_dh_8"/>
    <property type="match status" value="1"/>
</dbReference>
<accession>A0ABZ0VAN4</accession>
<sequence length="347" mass="37030">MRTTTDGAIGVAHSDAPRPGAIVLMSPTIFERVWGPAERRRLAKRLDVIGTPGADLGRYTPEQLASAQFLITGWGAPPLDGLPAMPNLKLVLHAAGSVRSLATPEFWRRGIPVVSAIEENTRPTAEFASAEIVYALKRGWHAAARLRRTRDWDASLPSSGIVGSTVGLVSLGRVGRLVAARLASIGGIRILAFDPYSDAVPGVEFVDLNRLFEESDVVSLHTPITPETVGLVGEAQLRSLKEGATLINTSRGAIIDEAALVRTLRARPDLFAALDVTESEPLAPDSALYDLENVILTPHIAGSSGRELHALAHAVMDQYDLHRRGALVRSVGADDRPIAVRLAPTAG</sequence>
<dbReference type="InterPro" id="IPR006140">
    <property type="entry name" value="D-isomer_DH_NAD-bd"/>
</dbReference>
<dbReference type="SUPFAM" id="SSF51735">
    <property type="entry name" value="NAD(P)-binding Rossmann-fold domains"/>
    <property type="match status" value="1"/>
</dbReference>
<evidence type="ECO:0000259" key="4">
    <source>
        <dbReference type="Pfam" id="PF02826"/>
    </source>
</evidence>
<gene>
    <name evidence="5" type="ORF">T9R20_01675</name>
</gene>
<comment type="similarity">
    <text evidence="1">Belongs to the D-isomer specific 2-hydroxyacid dehydrogenase family.</text>
</comment>
<evidence type="ECO:0000313" key="5">
    <source>
        <dbReference type="EMBL" id="WQB70692.1"/>
    </source>
</evidence>
<evidence type="ECO:0000313" key="6">
    <source>
        <dbReference type="Proteomes" id="UP001324533"/>
    </source>
</evidence>
<keyword evidence="3" id="KW-0520">NAD</keyword>
<evidence type="ECO:0000256" key="2">
    <source>
        <dbReference type="ARBA" id="ARBA00023002"/>
    </source>
</evidence>
<dbReference type="SUPFAM" id="SSF52283">
    <property type="entry name" value="Formate/glycerate dehydrogenase catalytic domain-like"/>
    <property type="match status" value="1"/>
</dbReference>